<dbReference type="InterPro" id="IPR011701">
    <property type="entry name" value="MFS"/>
</dbReference>
<feature type="transmembrane region" description="Helical" evidence="5">
    <location>
        <begin position="93"/>
        <end position="114"/>
    </location>
</feature>
<feature type="transmembrane region" description="Helical" evidence="5">
    <location>
        <begin position="219"/>
        <end position="240"/>
    </location>
</feature>
<comment type="subcellular location">
    <subcellularLocation>
        <location evidence="1">Cell membrane</location>
        <topology evidence="1">Multi-pass membrane protein</topology>
    </subcellularLocation>
</comment>
<feature type="transmembrane region" description="Helical" evidence="5">
    <location>
        <begin position="120"/>
        <end position="137"/>
    </location>
</feature>
<keyword evidence="8" id="KW-1185">Reference proteome</keyword>
<reference evidence="7 8" key="1">
    <citation type="submission" date="2019-02" db="EMBL/GenBank/DDBJ databases">
        <title>Kribbella capetownensis sp. nov. and Kribbella speibonae sp. nov., isolated from soil.</title>
        <authorList>
            <person name="Curtis S.M."/>
            <person name="Norton I."/>
            <person name="Everest G.J."/>
            <person name="Meyers P.R."/>
        </authorList>
    </citation>
    <scope>NUCLEOTIDE SEQUENCE [LARGE SCALE GENOMIC DNA]</scope>
    <source>
        <strain evidence="7 8">NRRL B-24813</strain>
    </source>
</reference>
<feature type="transmembrane region" description="Helical" evidence="5">
    <location>
        <begin position="176"/>
        <end position="198"/>
    </location>
</feature>
<sequence>MTATASTGSDPVTRERLFSGRHLPLVLGVIGLVTLGAFENRAVGTALPTMVREFNALGSFGLANAAPNASYLISLAVAGLWSDRRGPIPTLRTGAIAFTLAQLLVGTAVGMPMIVAGRLLSGFAEGLLDVSLMVLVARALPAVLRPKMFALFAAMWILPSVVGPLLTGLVTEQFGWRWVFLGAVVLLVPSWMLLGPAMRQSLRTPAPERSAEDAAELEAWRAALPWALAASGALFSMTLAGDHLEAHPVICGIAIPVALVVLGLAAVRVMPKGTFVVRRGFPAVVAVRGLGGAAFAGVGAYLPLLLTLQHDFSPSRAGVTLSITGVSWALGSWLQGRDHGIQRVNVLRAGLAFMTAGLLITSLLAWTDATPWIGLVGWTAAGIGMGLSTSSLSVLTLDLSDENNSGRNSSAAQMASTMSIATGLAASGTLLALNSADPQPWVFGAIITAGAVLALLGLCAAGRVRHETTRKDPV</sequence>
<dbReference type="InterPro" id="IPR036259">
    <property type="entry name" value="MFS_trans_sf"/>
</dbReference>
<dbReference type="Proteomes" id="UP000291144">
    <property type="component" value="Unassembled WGS sequence"/>
</dbReference>
<keyword evidence="2 5" id="KW-0812">Transmembrane</keyword>
<evidence type="ECO:0000313" key="8">
    <source>
        <dbReference type="Proteomes" id="UP000291144"/>
    </source>
</evidence>
<feature type="transmembrane region" description="Helical" evidence="5">
    <location>
        <begin position="441"/>
        <end position="461"/>
    </location>
</feature>
<dbReference type="PANTHER" id="PTHR23501:SF154">
    <property type="entry name" value="MULTIDRUG-EFFLUX TRANSPORTER RV1634-RELATED"/>
    <property type="match status" value="1"/>
</dbReference>
<feature type="transmembrane region" description="Helical" evidence="5">
    <location>
        <begin position="346"/>
        <end position="366"/>
    </location>
</feature>
<evidence type="ECO:0000313" key="7">
    <source>
        <dbReference type="EMBL" id="TCC60503.1"/>
    </source>
</evidence>
<feature type="transmembrane region" description="Helical" evidence="5">
    <location>
        <begin position="415"/>
        <end position="435"/>
    </location>
</feature>
<feature type="transmembrane region" description="Helical" evidence="5">
    <location>
        <begin position="316"/>
        <end position="334"/>
    </location>
</feature>
<dbReference type="EMBL" id="SJKB01000006">
    <property type="protein sequence ID" value="TCC60503.1"/>
    <property type="molecule type" value="Genomic_DNA"/>
</dbReference>
<feature type="transmembrane region" description="Helical" evidence="5">
    <location>
        <begin position="372"/>
        <end position="395"/>
    </location>
</feature>
<evidence type="ECO:0000256" key="3">
    <source>
        <dbReference type="ARBA" id="ARBA00022989"/>
    </source>
</evidence>
<feature type="transmembrane region" description="Helical" evidence="5">
    <location>
        <begin position="149"/>
        <end position="170"/>
    </location>
</feature>
<dbReference type="PANTHER" id="PTHR23501">
    <property type="entry name" value="MAJOR FACILITATOR SUPERFAMILY"/>
    <property type="match status" value="1"/>
</dbReference>
<dbReference type="AlphaFoldDB" id="A0A4R0KIR2"/>
<comment type="caution">
    <text evidence="7">The sequence shown here is derived from an EMBL/GenBank/DDBJ whole genome shotgun (WGS) entry which is preliminary data.</text>
</comment>
<proteinExistence type="predicted"/>
<gene>
    <name evidence="7" type="ORF">E0H73_21475</name>
</gene>
<feature type="transmembrane region" description="Helical" evidence="5">
    <location>
        <begin position="58"/>
        <end position="81"/>
    </location>
</feature>
<dbReference type="OrthoDB" id="9778875at2"/>
<evidence type="ECO:0000256" key="4">
    <source>
        <dbReference type="ARBA" id="ARBA00023136"/>
    </source>
</evidence>
<dbReference type="GO" id="GO:0005886">
    <property type="term" value="C:plasma membrane"/>
    <property type="evidence" value="ECO:0007669"/>
    <property type="project" value="UniProtKB-SubCell"/>
</dbReference>
<dbReference type="RefSeq" id="WP_131359272.1">
    <property type="nucleotide sequence ID" value="NZ_SJKB01000006.1"/>
</dbReference>
<evidence type="ECO:0000256" key="5">
    <source>
        <dbReference type="SAM" id="Phobius"/>
    </source>
</evidence>
<accession>A0A4R0KIR2</accession>
<feature type="transmembrane region" description="Helical" evidence="5">
    <location>
        <begin position="21"/>
        <end position="38"/>
    </location>
</feature>
<organism evidence="7 8">
    <name type="scientific">Kribbella pittospori</name>
    <dbReference type="NCBI Taxonomy" id="722689"/>
    <lineage>
        <taxon>Bacteria</taxon>
        <taxon>Bacillati</taxon>
        <taxon>Actinomycetota</taxon>
        <taxon>Actinomycetes</taxon>
        <taxon>Propionibacteriales</taxon>
        <taxon>Kribbellaceae</taxon>
        <taxon>Kribbella</taxon>
    </lineage>
</organism>
<protein>
    <submittedName>
        <fullName evidence="7">MFS transporter</fullName>
    </submittedName>
</protein>
<evidence type="ECO:0000256" key="2">
    <source>
        <dbReference type="ARBA" id="ARBA00022692"/>
    </source>
</evidence>
<dbReference type="Gene3D" id="1.20.1250.20">
    <property type="entry name" value="MFS general substrate transporter like domains"/>
    <property type="match status" value="2"/>
</dbReference>
<feature type="domain" description="Major facilitator superfamily (MFS) profile" evidence="6">
    <location>
        <begin position="25"/>
        <end position="469"/>
    </location>
</feature>
<dbReference type="SUPFAM" id="SSF103473">
    <property type="entry name" value="MFS general substrate transporter"/>
    <property type="match status" value="1"/>
</dbReference>
<dbReference type="Pfam" id="PF07690">
    <property type="entry name" value="MFS_1"/>
    <property type="match status" value="1"/>
</dbReference>
<keyword evidence="4 5" id="KW-0472">Membrane</keyword>
<name>A0A4R0KIR2_9ACTN</name>
<dbReference type="GO" id="GO:0022857">
    <property type="term" value="F:transmembrane transporter activity"/>
    <property type="evidence" value="ECO:0007669"/>
    <property type="project" value="InterPro"/>
</dbReference>
<evidence type="ECO:0000259" key="6">
    <source>
        <dbReference type="PROSITE" id="PS50850"/>
    </source>
</evidence>
<evidence type="ECO:0000256" key="1">
    <source>
        <dbReference type="ARBA" id="ARBA00004651"/>
    </source>
</evidence>
<dbReference type="PROSITE" id="PS50850">
    <property type="entry name" value="MFS"/>
    <property type="match status" value="1"/>
</dbReference>
<feature type="transmembrane region" description="Helical" evidence="5">
    <location>
        <begin position="246"/>
        <end position="269"/>
    </location>
</feature>
<feature type="transmembrane region" description="Helical" evidence="5">
    <location>
        <begin position="281"/>
        <end position="304"/>
    </location>
</feature>
<dbReference type="InterPro" id="IPR020846">
    <property type="entry name" value="MFS_dom"/>
</dbReference>
<dbReference type="PRINTS" id="PR01036">
    <property type="entry name" value="TCRTETB"/>
</dbReference>
<keyword evidence="3 5" id="KW-1133">Transmembrane helix</keyword>